<evidence type="ECO:0000313" key="4">
    <source>
        <dbReference type="EMBL" id="KAK4536206.1"/>
    </source>
</evidence>
<dbReference type="PANTHER" id="PTHR15830">
    <property type="entry name" value="TELOMERE LENGTH REGULATION PROTEIN TEL2 FAMILY MEMBER"/>
    <property type="match status" value="1"/>
</dbReference>
<dbReference type="Proteomes" id="UP001301350">
    <property type="component" value="Unassembled WGS sequence"/>
</dbReference>
<dbReference type="EMBL" id="JANCYW010000007">
    <property type="protein sequence ID" value="KAK4536206.1"/>
    <property type="molecule type" value="Genomic_DNA"/>
</dbReference>
<organism evidence="4 5">
    <name type="scientific">Cyanidium caldarium</name>
    <name type="common">Red alga</name>
    <dbReference type="NCBI Taxonomy" id="2771"/>
    <lineage>
        <taxon>Eukaryota</taxon>
        <taxon>Rhodophyta</taxon>
        <taxon>Bangiophyceae</taxon>
        <taxon>Cyanidiales</taxon>
        <taxon>Cyanidiaceae</taxon>
        <taxon>Cyanidium</taxon>
    </lineage>
</organism>
<evidence type="ECO:0000313" key="5">
    <source>
        <dbReference type="Proteomes" id="UP001301350"/>
    </source>
</evidence>
<dbReference type="InterPro" id="IPR019337">
    <property type="entry name" value="Telomere_length_regulation_dom"/>
</dbReference>
<proteinExistence type="inferred from homology"/>
<evidence type="ECO:0000256" key="2">
    <source>
        <dbReference type="SAM" id="MobiDB-lite"/>
    </source>
</evidence>
<reference evidence="4 5" key="1">
    <citation type="submission" date="2022-07" db="EMBL/GenBank/DDBJ databases">
        <title>Genome-wide signatures of adaptation to extreme environments.</title>
        <authorList>
            <person name="Cho C.H."/>
            <person name="Yoon H.S."/>
        </authorList>
    </citation>
    <scope>NUCLEOTIDE SEQUENCE [LARGE SCALE GENOMIC DNA]</scope>
    <source>
        <strain evidence="4 5">DBV 063 E5</strain>
    </source>
</reference>
<gene>
    <name evidence="4" type="ORF">CDCA_CDCA07G2231</name>
</gene>
<comment type="similarity">
    <text evidence="1">Belongs to the TEL2 family.</text>
</comment>
<dbReference type="GO" id="GO:0005829">
    <property type="term" value="C:cytosol"/>
    <property type="evidence" value="ECO:0007669"/>
    <property type="project" value="TreeGrafter"/>
</dbReference>
<dbReference type="GO" id="GO:0042162">
    <property type="term" value="F:telomeric DNA binding"/>
    <property type="evidence" value="ECO:0007669"/>
    <property type="project" value="TreeGrafter"/>
</dbReference>
<comment type="caution">
    <text evidence="4">The sequence shown here is derived from an EMBL/GenBank/DDBJ whole genome shotgun (WGS) entry which is preliminary data.</text>
</comment>
<evidence type="ECO:0000259" key="3">
    <source>
        <dbReference type="Pfam" id="PF10193"/>
    </source>
</evidence>
<feature type="domain" description="Telomere length regulation protein conserved" evidence="3">
    <location>
        <begin position="598"/>
        <end position="685"/>
    </location>
</feature>
<name>A0AAV9IVS6_CYACA</name>
<dbReference type="PANTHER" id="PTHR15830:SF10">
    <property type="entry name" value="TELOMERE LENGTH REGULATION PROTEIN TEL2 HOMOLOG"/>
    <property type="match status" value="1"/>
</dbReference>
<feature type="region of interest" description="Disordered" evidence="2">
    <location>
        <begin position="692"/>
        <end position="724"/>
    </location>
</feature>
<protein>
    <recommendedName>
        <fullName evidence="3">Telomere length regulation protein conserved domain-containing protein</fullName>
    </recommendedName>
</protein>
<dbReference type="GO" id="GO:0051083">
    <property type="term" value="P:'de novo' cotranslational protein folding"/>
    <property type="evidence" value="ECO:0007669"/>
    <property type="project" value="TreeGrafter"/>
</dbReference>
<feature type="compositionally biased region" description="Low complexity" evidence="2">
    <location>
        <begin position="695"/>
        <end position="709"/>
    </location>
</feature>
<dbReference type="GO" id="GO:0051879">
    <property type="term" value="F:Hsp90 protein binding"/>
    <property type="evidence" value="ECO:0007669"/>
    <property type="project" value="TreeGrafter"/>
</dbReference>
<dbReference type="Gene3D" id="1.25.40.720">
    <property type="entry name" value="Telomere length regulation protein 2, C-terminal domain"/>
    <property type="match status" value="1"/>
</dbReference>
<evidence type="ECO:0000256" key="1">
    <source>
        <dbReference type="ARBA" id="ARBA00006133"/>
    </source>
</evidence>
<dbReference type="InterPro" id="IPR038528">
    <property type="entry name" value="TEL2_C_sf"/>
</dbReference>
<keyword evidence="5" id="KW-1185">Reference proteome</keyword>
<dbReference type="AlphaFoldDB" id="A0AAV9IVS6"/>
<feature type="region of interest" description="Disordered" evidence="2">
    <location>
        <begin position="511"/>
        <end position="541"/>
    </location>
</feature>
<accession>A0AAV9IVS6</accession>
<dbReference type="Pfam" id="PF10193">
    <property type="entry name" value="Telomere_reg-2"/>
    <property type="match status" value="1"/>
</dbReference>
<sequence length="921" mass="98934">MTQPASSETCSFHASLAPEVEAACAEGASRAQVTAAWRHLAAILFEGVDVTDASLPSSTWSLPPPPPPPTLFTVGGALARVLQRLLLHCPIDALEYSEEAVVLAEAVTRYAPPWPVLTAADAALGALRSAKRDAEARRTRAAFIAHQLLERHFLRVRGRLQQALLQLADADASLPADAIPLLVRLPERVSNALEEQPPAESLLDAAAHAMNLCLALHEAALGRGAEEHSASWMSLLDVAHTLSEHLLMRGRARDWCRAALIAYQQPPAPPRLQEVADVQRVLQVSGAASGRHFGKLMTQLAQLAVEAAPETGWADAAQAILLHWCCRYEPARRFVSTELPAHRPAPSSPLSPAASPTQPALRFLLYACREAVPPAVWIEALRSSLQRWNAVPLAAEAVLDDVHFTRVVLTVLQWVDTGPLDRRRVAATAPWVVEAARGVEAHLQSGVPEVRFRGMLVGEMLSAAVDERGAQLRFDIPEYEEWKRVHAADLYAMPTAIGKRAMTGADAEVPMAGAGSDTRGNDKTAPGGIAMTDTQGDEDDLMPYPLPPEEVRAFRGEDVDTAPHTSSPPLPYSYATLASALNRVGAGASSESSATPLRLLQSLEALLRRDAPGLDPHARALLSALLRLHLHENEADEEALRERLLQEICRRALPLLGVSLATEVYDQSVTMNRRFRLLNLLMDAALHAEEDRSATEAASATAASAASPREAGDSPTPAFDTKTAGRVRRMLTRSLLARQRQATSASPPGRSVQRQGETVARLFYTLTAGLARPVPWLDLRGTDQPLWALILQTLAVLLHTHITASGRMLDTEGASLRMARTLAALAYDARTAHEPAVRQAAAWSVVAVAQAVAAAAGQRGVDGPAAGIAFETEQGGSAVRLQSLVEWLLHCQTQEPDAATRTAAATALSCLARTLEVPRDA</sequence>
<dbReference type="InterPro" id="IPR051970">
    <property type="entry name" value="TEL2_Regulation"/>
</dbReference>